<feature type="region of interest" description="Disordered" evidence="1">
    <location>
        <begin position="1"/>
        <end position="63"/>
    </location>
</feature>
<proteinExistence type="predicted"/>
<name>A0A378WJ72_9NOCA</name>
<organism evidence="2 3">
    <name type="scientific">Nocardia africana</name>
    <dbReference type="NCBI Taxonomy" id="134964"/>
    <lineage>
        <taxon>Bacteria</taxon>
        <taxon>Bacillati</taxon>
        <taxon>Actinomycetota</taxon>
        <taxon>Actinomycetes</taxon>
        <taxon>Mycobacteriales</taxon>
        <taxon>Nocardiaceae</taxon>
        <taxon>Nocardia</taxon>
    </lineage>
</organism>
<evidence type="ECO:0000313" key="2">
    <source>
        <dbReference type="EMBL" id="SUA41259.1"/>
    </source>
</evidence>
<evidence type="ECO:0000256" key="1">
    <source>
        <dbReference type="SAM" id="MobiDB-lite"/>
    </source>
</evidence>
<dbReference type="Proteomes" id="UP000255082">
    <property type="component" value="Unassembled WGS sequence"/>
</dbReference>
<sequence length="89" mass="9728">MRHNASTLAEYGSPGEQRPHPVPDRLSQNNAHRLPGGGRSRLSSRLPRANQRVRSARFTAETTARSEAVVMEVAMPTPQVTLSPMAHST</sequence>
<gene>
    <name evidence="2" type="ORF">NCTC13184_00595</name>
</gene>
<dbReference type="EMBL" id="UGRU01000001">
    <property type="protein sequence ID" value="SUA41259.1"/>
    <property type="molecule type" value="Genomic_DNA"/>
</dbReference>
<accession>A0A378WJ72</accession>
<dbReference type="AlphaFoldDB" id="A0A378WJ72"/>
<protein>
    <submittedName>
        <fullName evidence="2">Uncharacterized protein</fullName>
    </submittedName>
</protein>
<evidence type="ECO:0000313" key="3">
    <source>
        <dbReference type="Proteomes" id="UP000255082"/>
    </source>
</evidence>
<reference evidence="2 3" key="1">
    <citation type="submission" date="2018-06" db="EMBL/GenBank/DDBJ databases">
        <authorList>
            <consortium name="Pathogen Informatics"/>
            <person name="Doyle S."/>
        </authorList>
    </citation>
    <scope>NUCLEOTIDE SEQUENCE [LARGE SCALE GENOMIC DNA]</scope>
    <source>
        <strain evidence="2 3">NCTC13184</strain>
    </source>
</reference>